<feature type="transmembrane region" description="Helical" evidence="10">
    <location>
        <begin position="148"/>
        <end position="165"/>
    </location>
</feature>
<evidence type="ECO:0000256" key="7">
    <source>
        <dbReference type="ARBA" id="ARBA00023303"/>
    </source>
</evidence>
<dbReference type="PANTHER" id="PTHR11003:SF334">
    <property type="entry name" value="FI03418P"/>
    <property type="match status" value="1"/>
</dbReference>
<dbReference type="PANTHER" id="PTHR11003">
    <property type="entry name" value="POTASSIUM CHANNEL, SUBFAMILY K"/>
    <property type="match status" value="1"/>
</dbReference>
<keyword evidence="5 8" id="KW-0406">Ion transport</keyword>
<accession>A0AAE0ZM15</accession>
<protein>
    <recommendedName>
        <fullName evidence="11">Potassium channel domain-containing protein</fullName>
    </recommendedName>
</protein>
<dbReference type="EMBL" id="JAWDGP010003760">
    <property type="protein sequence ID" value="KAK3771251.1"/>
    <property type="molecule type" value="Genomic_DNA"/>
</dbReference>
<feature type="region of interest" description="Disordered" evidence="9">
    <location>
        <begin position="740"/>
        <end position="779"/>
    </location>
</feature>
<keyword evidence="2 8" id="KW-0813">Transport</keyword>
<evidence type="ECO:0000256" key="2">
    <source>
        <dbReference type="ARBA" id="ARBA00022448"/>
    </source>
</evidence>
<feature type="compositionally biased region" description="Polar residues" evidence="9">
    <location>
        <begin position="211"/>
        <end position="223"/>
    </location>
</feature>
<feature type="transmembrane region" description="Helical" evidence="10">
    <location>
        <begin position="501"/>
        <end position="522"/>
    </location>
</feature>
<keyword evidence="6 10" id="KW-0472">Membrane</keyword>
<dbReference type="GO" id="GO:0030322">
    <property type="term" value="P:stabilization of membrane potential"/>
    <property type="evidence" value="ECO:0007669"/>
    <property type="project" value="TreeGrafter"/>
</dbReference>
<keyword evidence="4 10" id="KW-1133">Transmembrane helix</keyword>
<dbReference type="Gene3D" id="1.10.287.70">
    <property type="match status" value="2"/>
</dbReference>
<feature type="transmembrane region" description="Helical" evidence="10">
    <location>
        <begin position="534"/>
        <end position="551"/>
    </location>
</feature>
<feature type="transmembrane region" description="Helical" evidence="10">
    <location>
        <begin position="29"/>
        <end position="49"/>
    </location>
</feature>
<keyword evidence="3 8" id="KW-0812">Transmembrane</keyword>
<evidence type="ECO:0000313" key="12">
    <source>
        <dbReference type="EMBL" id="KAK3771251.1"/>
    </source>
</evidence>
<dbReference type="InterPro" id="IPR003280">
    <property type="entry name" value="2pore_dom_K_chnl"/>
</dbReference>
<proteinExistence type="inferred from homology"/>
<evidence type="ECO:0000256" key="5">
    <source>
        <dbReference type="ARBA" id="ARBA00023065"/>
    </source>
</evidence>
<dbReference type="Pfam" id="PF07885">
    <property type="entry name" value="Ion_trans_2"/>
    <property type="match status" value="2"/>
</dbReference>
<keyword evidence="13" id="KW-1185">Reference proteome</keyword>
<evidence type="ECO:0000256" key="8">
    <source>
        <dbReference type="RuleBase" id="RU003857"/>
    </source>
</evidence>
<reference evidence="12" key="1">
    <citation type="journal article" date="2023" name="G3 (Bethesda)">
        <title>A reference genome for the long-term kleptoplast-retaining sea slug Elysia crispata morphotype clarki.</title>
        <authorList>
            <person name="Eastman K.E."/>
            <person name="Pendleton A.L."/>
            <person name="Shaikh M.A."/>
            <person name="Suttiyut T."/>
            <person name="Ogas R."/>
            <person name="Tomko P."/>
            <person name="Gavelis G."/>
            <person name="Widhalm J.R."/>
            <person name="Wisecaver J.H."/>
        </authorList>
    </citation>
    <scope>NUCLEOTIDE SEQUENCE</scope>
    <source>
        <strain evidence="12">ECLA1</strain>
    </source>
</reference>
<sequence>MTTGDNILKAIVNVVFWITLVVKKFYTVFHIIGLSGILFLFSVAGGWVFRMVEAPIENKTIQNIIRTRRGTIDQFRIKIRNREPQRDVDLYVQEYEFVYIAAIIEGTIIENGEYEPLWTLTGAIYYCVTTYTLVGFGNLAPRSSLGRLIAIFYSGISIPVGTLVLGELGDLIVKGLKFLYSMLLRLLRCRKTNKDTDKKETGSKQAGGRSATPNASSNNNGKYESNKGNEKQDILLWNCTAVDDFCVKSDPPIIKNIDIDIILSKRGSSATKVHSCNSIRYRARYPAAYITVLFLISPFRWIYIGNIIRQFLHNVMRTLNDSVSFCPQSTLKKTSEMIKLNGFNQEKIRFSKKDVIAVENCKEILFDTFHYCNRFDNEQRILSNIVSNTKFGDISDRKSKNGKNSDVCSFHRHHIDRSNNNGDVRRQNLNTSAARKKRKEQDYTTTEEDPTSFEGDTTYATTGATGTTTSKDTKTTTSKDKKGESAEDGDDDDDDDEEEDAAPVMATIFITCVYIISGAVALAKFSDNLDVLDAIWFLYISMVTIGYGDVVPYDQKVFIVMLPYIFIGLSLMSSVLNEVTSYFTNNINKARTIGQEVQQIIVTTKNVNDAIAQRSRARARWDFVRRTVWKRNLPEKLVEEARMHKINVFAKERDLIRKAYSIYFYRPPCPEPEDFSEKYRGLMESLQEEGAKGAAKHLLLKHTDTTFDEVLEKYLTLWQRIRRWLKRAFYHARNFFTGASIPPPTPPPVHTFTISSRQRHSYTETEVPADSNVDTEEQV</sequence>
<feature type="compositionally biased region" description="Low complexity" evidence="9">
    <location>
        <begin position="455"/>
        <end position="470"/>
    </location>
</feature>
<feature type="domain" description="Potassium channel" evidence="11">
    <location>
        <begin position="510"/>
        <end position="584"/>
    </location>
</feature>
<evidence type="ECO:0000256" key="3">
    <source>
        <dbReference type="ARBA" id="ARBA00022692"/>
    </source>
</evidence>
<dbReference type="GO" id="GO:0005886">
    <property type="term" value="C:plasma membrane"/>
    <property type="evidence" value="ECO:0007669"/>
    <property type="project" value="TreeGrafter"/>
</dbReference>
<feature type="domain" description="Potassium channel" evidence="11">
    <location>
        <begin position="105"/>
        <end position="173"/>
    </location>
</feature>
<feature type="region of interest" description="Disordered" evidence="9">
    <location>
        <begin position="195"/>
        <end position="227"/>
    </location>
</feature>
<evidence type="ECO:0000259" key="11">
    <source>
        <dbReference type="Pfam" id="PF07885"/>
    </source>
</evidence>
<gene>
    <name evidence="12" type="ORF">RRG08_024330</name>
</gene>
<name>A0AAE0ZM15_9GAST</name>
<comment type="similarity">
    <text evidence="8">Belongs to the two pore domain potassium channel (TC 1.A.1.8) family.</text>
</comment>
<evidence type="ECO:0000313" key="13">
    <source>
        <dbReference type="Proteomes" id="UP001283361"/>
    </source>
</evidence>
<dbReference type="SUPFAM" id="SSF81324">
    <property type="entry name" value="Voltage-gated potassium channels"/>
    <property type="match status" value="2"/>
</dbReference>
<evidence type="ECO:0000256" key="6">
    <source>
        <dbReference type="ARBA" id="ARBA00023136"/>
    </source>
</evidence>
<feature type="transmembrane region" description="Helical" evidence="10">
    <location>
        <begin position="123"/>
        <end position="141"/>
    </location>
</feature>
<feature type="transmembrane region" description="Helical" evidence="10">
    <location>
        <begin position="557"/>
        <end position="576"/>
    </location>
</feature>
<comment type="subcellular location">
    <subcellularLocation>
        <location evidence="1">Membrane</location>
        <topology evidence="1">Multi-pass membrane protein</topology>
    </subcellularLocation>
</comment>
<dbReference type="InterPro" id="IPR013099">
    <property type="entry name" value="K_chnl_dom"/>
</dbReference>
<evidence type="ECO:0000256" key="10">
    <source>
        <dbReference type="SAM" id="Phobius"/>
    </source>
</evidence>
<feature type="compositionally biased region" description="Acidic residues" evidence="9">
    <location>
        <begin position="486"/>
        <end position="498"/>
    </location>
</feature>
<dbReference type="PRINTS" id="PR01333">
    <property type="entry name" value="2POREKCHANEL"/>
</dbReference>
<comment type="caution">
    <text evidence="12">The sequence shown here is derived from an EMBL/GenBank/DDBJ whole genome shotgun (WGS) entry which is preliminary data.</text>
</comment>
<keyword evidence="7 8" id="KW-0407">Ion channel</keyword>
<evidence type="ECO:0000256" key="4">
    <source>
        <dbReference type="ARBA" id="ARBA00022989"/>
    </source>
</evidence>
<dbReference type="AlphaFoldDB" id="A0AAE0ZM15"/>
<dbReference type="GO" id="GO:0015271">
    <property type="term" value="F:outward rectifier potassium channel activity"/>
    <property type="evidence" value="ECO:0007669"/>
    <property type="project" value="TreeGrafter"/>
</dbReference>
<evidence type="ECO:0000256" key="1">
    <source>
        <dbReference type="ARBA" id="ARBA00004141"/>
    </source>
</evidence>
<feature type="region of interest" description="Disordered" evidence="9">
    <location>
        <begin position="393"/>
        <end position="498"/>
    </location>
</feature>
<feature type="compositionally biased region" description="Polar residues" evidence="9">
    <location>
        <begin position="418"/>
        <end position="433"/>
    </location>
</feature>
<feature type="compositionally biased region" description="Basic and acidic residues" evidence="9">
    <location>
        <begin position="471"/>
        <end position="485"/>
    </location>
</feature>
<evidence type="ECO:0000256" key="9">
    <source>
        <dbReference type="SAM" id="MobiDB-lite"/>
    </source>
</evidence>
<dbReference type="Proteomes" id="UP001283361">
    <property type="component" value="Unassembled WGS sequence"/>
</dbReference>
<dbReference type="GO" id="GO:0022841">
    <property type="term" value="F:potassium ion leak channel activity"/>
    <property type="evidence" value="ECO:0007669"/>
    <property type="project" value="TreeGrafter"/>
</dbReference>
<feature type="transmembrane region" description="Helical" evidence="10">
    <location>
        <begin position="287"/>
        <end position="304"/>
    </location>
</feature>
<organism evidence="12 13">
    <name type="scientific">Elysia crispata</name>
    <name type="common">lettuce slug</name>
    <dbReference type="NCBI Taxonomy" id="231223"/>
    <lineage>
        <taxon>Eukaryota</taxon>
        <taxon>Metazoa</taxon>
        <taxon>Spiralia</taxon>
        <taxon>Lophotrochozoa</taxon>
        <taxon>Mollusca</taxon>
        <taxon>Gastropoda</taxon>
        <taxon>Heterobranchia</taxon>
        <taxon>Euthyneura</taxon>
        <taxon>Panpulmonata</taxon>
        <taxon>Sacoglossa</taxon>
        <taxon>Placobranchoidea</taxon>
        <taxon>Plakobranchidae</taxon>
        <taxon>Elysia</taxon>
    </lineage>
</organism>